<evidence type="ECO:0000313" key="3">
    <source>
        <dbReference type="EMBL" id="RPA85982.1"/>
    </source>
</evidence>
<evidence type="ECO:0000256" key="1">
    <source>
        <dbReference type="SAM" id="MobiDB-lite"/>
    </source>
</evidence>
<sequence>MENFPAQVSHLFHPTSPSFQLSIIKPLHPKHSMDLRTLASLIAHLIFLTLLLLLSTCYASEPPLAPTEPFNRRIFNLPLGGLPHSPQNNTLFKPGDKVEFQWTTPYNPSIILYPNDLDSLYQPLVVLELWPWDSTYCRSLNELRETPCPEEKTSKLRDVYRERSEVVRMEVKYPDGVMSIGERIFKTVVYSMPLDLLGRQEKAESSAVEYFQVVLLETEKDGKQTIVVSNVFGVQYGEDSTPVVSSGLLPAITSTSTSTSTMTTVSTYTSKEPPEASTVPGSNTTSTIRPVPSTESTDTSPKDEVNAKRQRRTIIGASVGGSLGLIAILGAIIWGVHVYRERQRNKPWYLGPIPRLRTGSSTSIF</sequence>
<feature type="transmembrane region" description="Helical" evidence="2">
    <location>
        <begin position="314"/>
        <end position="336"/>
    </location>
</feature>
<feature type="transmembrane region" description="Helical" evidence="2">
    <location>
        <begin position="35"/>
        <end position="54"/>
    </location>
</feature>
<feature type="compositionally biased region" description="Polar residues" evidence="1">
    <location>
        <begin position="279"/>
        <end position="299"/>
    </location>
</feature>
<keyword evidence="2" id="KW-1133">Transmembrane helix</keyword>
<name>A0A3N4IIM4_ASCIM</name>
<proteinExistence type="predicted"/>
<gene>
    <name evidence="3" type="ORF">BJ508DRAFT_322132</name>
</gene>
<dbReference type="Proteomes" id="UP000275078">
    <property type="component" value="Unassembled WGS sequence"/>
</dbReference>
<dbReference type="AlphaFoldDB" id="A0A3N4IIM4"/>
<keyword evidence="2" id="KW-0472">Membrane</keyword>
<dbReference type="EMBL" id="ML119651">
    <property type="protein sequence ID" value="RPA85982.1"/>
    <property type="molecule type" value="Genomic_DNA"/>
</dbReference>
<dbReference type="SUPFAM" id="SSF56752">
    <property type="entry name" value="D-aminoacid aminotransferase-like PLP-dependent enzymes"/>
    <property type="match status" value="1"/>
</dbReference>
<evidence type="ECO:0000313" key="4">
    <source>
        <dbReference type="Proteomes" id="UP000275078"/>
    </source>
</evidence>
<dbReference type="GO" id="GO:0003824">
    <property type="term" value="F:catalytic activity"/>
    <property type="evidence" value="ECO:0007669"/>
    <property type="project" value="InterPro"/>
</dbReference>
<feature type="region of interest" description="Disordered" evidence="1">
    <location>
        <begin position="267"/>
        <end position="307"/>
    </location>
</feature>
<protein>
    <submittedName>
        <fullName evidence="3">Uncharacterized protein</fullName>
    </submittedName>
</protein>
<evidence type="ECO:0000256" key="2">
    <source>
        <dbReference type="SAM" id="Phobius"/>
    </source>
</evidence>
<organism evidence="3 4">
    <name type="scientific">Ascobolus immersus RN42</name>
    <dbReference type="NCBI Taxonomy" id="1160509"/>
    <lineage>
        <taxon>Eukaryota</taxon>
        <taxon>Fungi</taxon>
        <taxon>Dikarya</taxon>
        <taxon>Ascomycota</taxon>
        <taxon>Pezizomycotina</taxon>
        <taxon>Pezizomycetes</taxon>
        <taxon>Pezizales</taxon>
        <taxon>Ascobolaceae</taxon>
        <taxon>Ascobolus</taxon>
    </lineage>
</organism>
<reference evidence="3 4" key="1">
    <citation type="journal article" date="2018" name="Nat. Ecol. Evol.">
        <title>Pezizomycetes genomes reveal the molecular basis of ectomycorrhizal truffle lifestyle.</title>
        <authorList>
            <person name="Murat C."/>
            <person name="Payen T."/>
            <person name="Noel B."/>
            <person name="Kuo A."/>
            <person name="Morin E."/>
            <person name="Chen J."/>
            <person name="Kohler A."/>
            <person name="Krizsan K."/>
            <person name="Balestrini R."/>
            <person name="Da Silva C."/>
            <person name="Montanini B."/>
            <person name="Hainaut M."/>
            <person name="Levati E."/>
            <person name="Barry K.W."/>
            <person name="Belfiori B."/>
            <person name="Cichocki N."/>
            <person name="Clum A."/>
            <person name="Dockter R.B."/>
            <person name="Fauchery L."/>
            <person name="Guy J."/>
            <person name="Iotti M."/>
            <person name="Le Tacon F."/>
            <person name="Lindquist E.A."/>
            <person name="Lipzen A."/>
            <person name="Malagnac F."/>
            <person name="Mello A."/>
            <person name="Molinier V."/>
            <person name="Miyauchi S."/>
            <person name="Poulain J."/>
            <person name="Riccioni C."/>
            <person name="Rubini A."/>
            <person name="Sitrit Y."/>
            <person name="Splivallo R."/>
            <person name="Traeger S."/>
            <person name="Wang M."/>
            <person name="Zifcakova L."/>
            <person name="Wipf D."/>
            <person name="Zambonelli A."/>
            <person name="Paolocci F."/>
            <person name="Nowrousian M."/>
            <person name="Ottonello S."/>
            <person name="Baldrian P."/>
            <person name="Spatafora J.W."/>
            <person name="Henrissat B."/>
            <person name="Nagy L.G."/>
            <person name="Aury J.M."/>
            <person name="Wincker P."/>
            <person name="Grigoriev I.V."/>
            <person name="Bonfante P."/>
            <person name="Martin F.M."/>
        </authorList>
    </citation>
    <scope>NUCLEOTIDE SEQUENCE [LARGE SCALE GENOMIC DNA]</scope>
    <source>
        <strain evidence="3 4">RN42</strain>
    </source>
</reference>
<dbReference type="CDD" id="cd12087">
    <property type="entry name" value="TM_EGFR-like"/>
    <property type="match status" value="1"/>
</dbReference>
<keyword evidence="2" id="KW-0812">Transmembrane</keyword>
<keyword evidence="4" id="KW-1185">Reference proteome</keyword>
<dbReference type="InterPro" id="IPR036038">
    <property type="entry name" value="Aminotransferase-like"/>
</dbReference>
<accession>A0A3N4IIM4</accession>